<keyword evidence="8" id="KW-0325">Glycoprotein</keyword>
<dbReference type="InterPro" id="IPR037272">
    <property type="entry name" value="SNS_sf"/>
</dbReference>
<dbReference type="PROSITE" id="PS00610">
    <property type="entry name" value="NA_NEUROTRAN_SYMP_1"/>
    <property type="match status" value="1"/>
</dbReference>
<feature type="transmembrane region" description="Helical" evidence="10">
    <location>
        <begin position="354"/>
        <end position="378"/>
    </location>
</feature>
<gene>
    <name evidence="12" type="primary">LOC106813259</name>
</gene>
<dbReference type="PROSITE" id="PS50267">
    <property type="entry name" value="NA_NEUROTRAN_SYMP_3"/>
    <property type="match status" value="1"/>
</dbReference>
<feature type="transmembrane region" description="Helical" evidence="10">
    <location>
        <begin position="398"/>
        <end position="425"/>
    </location>
</feature>
<reference evidence="12" key="1">
    <citation type="submission" date="2025-08" db="UniProtKB">
        <authorList>
            <consortium name="RefSeq"/>
        </authorList>
    </citation>
    <scope>IDENTIFICATION</scope>
</reference>
<keyword evidence="6 10" id="KW-1133">Transmembrane helix</keyword>
<keyword evidence="11" id="KW-1185">Reference proteome</keyword>
<evidence type="ECO:0000256" key="8">
    <source>
        <dbReference type="ARBA" id="ARBA00023180"/>
    </source>
</evidence>
<dbReference type="Proteomes" id="UP000695022">
    <property type="component" value="Unplaced"/>
</dbReference>
<evidence type="ECO:0000256" key="2">
    <source>
        <dbReference type="ARBA" id="ARBA00006459"/>
    </source>
</evidence>
<evidence type="ECO:0000256" key="6">
    <source>
        <dbReference type="ARBA" id="ARBA00022989"/>
    </source>
</evidence>
<feature type="transmembrane region" description="Helical" evidence="10">
    <location>
        <begin position="455"/>
        <end position="479"/>
    </location>
</feature>
<feature type="transmembrane region" description="Helical" evidence="10">
    <location>
        <begin position="65"/>
        <end position="83"/>
    </location>
</feature>
<comment type="subcellular location">
    <subcellularLocation>
        <location evidence="1">Membrane</location>
        <topology evidence="1">Multi-pass membrane protein</topology>
    </subcellularLocation>
</comment>
<evidence type="ECO:0000313" key="12">
    <source>
        <dbReference type="RefSeq" id="XP_014672836.1"/>
    </source>
</evidence>
<feature type="transmembrane region" description="Helical" evidence="10">
    <location>
        <begin position="530"/>
        <end position="550"/>
    </location>
</feature>
<dbReference type="SUPFAM" id="SSF161070">
    <property type="entry name" value="SNF-like"/>
    <property type="match status" value="1"/>
</dbReference>
<dbReference type="GeneID" id="106813259"/>
<dbReference type="Pfam" id="PF00209">
    <property type="entry name" value="SNF"/>
    <property type="match status" value="1"/>
</dbReference>
<evidence type="ECO:0000256" key="5">
    <source>
        <dbReference type="ARBA" id="ARBA00022847"/>
    </source>
</evidence>
<feature type="transmembrane region" description="Helical" evidence="10">
    <location>
        <begin position="95"/>
        <end position="116"/>
    </location>
</feature>
<evidence type="ECO:0000313" key="11">
    <source>
        <dbReference type="Proteomes" id="UP000695022"/>
    </source>
</evidence>
<evidence type="ECO:0000256" key="1">
    <source>
        <dbReference type="ARBA" id="ARBA00004141"/>
    </source>
</evidence>
<protein>
    <recommendedName>
        <fullName evidence="9">Transporter</fullName>
    </recommendedName>
</protein>
<feature type="transmembrane region" description="Helical" evidence="10">
    <location>
        <begin position="570"/>
        <end position="589"/>
    </location>
</feature>
<dbReference type="PANTHER" id="PTHR11616:SF321">
    <property type="entry name" value="SODIUM-DEPENDENT NUTRIENT AMINO ACID TRANSPORTER 1-RELATED"/>
    <property type="match status" value="1"/>
</dbReference>
<feature type="transmembrane region" description="Helical" evidence="10">
    <location>
        <begin position="243"/>
        <end position="263"/>
    </location>
</feature>
<proteinExistence type="inferred from homology"/>
<name>A0ABM1EKW5_PRICU</name>
<feature type="transmembrane region" description="Helical" evidence="10">
    <location>
        <begin position="137"/>
        <end position="164"/>
    </location>
</feature>
<organism evidence="11 12">
    <name type="scientific">Priapulus caudatus</name>
    <name type="common">Priapulid worm</name>
    <dbReference type="NCBI Taxonomy" id="37621"/>
    <lineage>
        <taxon>Eukaryota</taxon>
        <taxon>Metazoa</taxon>
        <taxon>Ecdysozoa</taxon>
        <taxon>Scalidophora</taxon>
        <taxon>Priapulida</taxon>
        <taxon>Priapulimorpha</taxon>
        <taxon>Priapulimorphida</taxon>
        <taxon>Priapulidae</taxon>
        <taxon>Priapulus</taxon>
    </lineage>
</organism>
<feature type="transmembrane region" description="Helical" evidence="10">
    <location>
        <begin position="485"/>
        <end position="509"/>
    </location>
</feature>
<keyword evidence="4 9" id="KW-0812">Transmembrane</keyword>
<dbReference type="InterPro" id="IPR000175">
    <property type="entry name" value="Na/ntran_symport"/>
</dbReference>
<feature type="transmembrane region" description="Helical" evidence="10">
    <location>
        <begin position="325"/>
        <end position="342"/>
    </location>
</feature>
<evidence type="ECO:0000256" key="9">
    <source>
        <dbReference type="RuleBase" id="RU003732"/>
    </source>
</evidence>
<dbReference type="PRINTS" id="PR00176">
    <property type="entry name" value="NANEUSMPORT"/>
</dbReference>
<comment type="similarity">
    <text evidence="2 9">Belongs to the sodium:neurotransmitter symporter (SNF) (TC 2.A.22) family.</text>
</comment>
<evidence type="ECO:0000256" key="4">
    <source>
        <dbReference type="ARBA" id="ARBA00022692"/>
    </source>
</evidence>
<accession>A0ABM1EKW5</accession>
<feature type="transmembrane region" description="Helical" evidence="10">
    <location>
        <begin position="272"/>
        <end position="305"/>
    </location>
</feature>
<evidence type="ECO:0000256" key="7">
    <source>
        <dbReference type="ARBA" id="ARBA00023136"/>
    </source>
</evidence>
<keyword evidence="7 10" id="KW-0472">Membrane</keyword>
<sequence>MKMKNIFCLRQVDENNEMDENPTRRIHVATHAMEKKNSDSSLCVSSDSSESEYTSRGNWSGRMDFILSCIGYAVGLGNVWRFPYLCYRNGGGAFLVPYAIFMILCGMPLFFLELSFGQFASLSPITIWKISPLMKGLGYGMVIISGIVCIYYNIIITWTLYYMYLSVSHAVVPWASCDNEWNTDECAVNTRHPLYNNSLHFLARTDNGSLAAVAKTIKTSPSQEYWTRYVLQMSDGIEDMGSVRLELLACLALAWTLVFLCLFKGVKSSGKVVYFTATFPYVLLTILLIRGCMLPGAADGIRFYLSPNWESLKSFKVWGDAATQIFYSVGPAWGGLITFASYNKFHNNCYRDALIVPLINCGTSVYAGFVVFAILGYMSYDTGMPIATVASQGPGLAFVAYPAAISTLPISPLWAFLFFFMLLLIGLDSQFGMFETLTSAFIDEFPTQLRGKKMLFTAALCIVEFLLGIPCIMNGGMYIVQLMDWYSAAFSLMLICLCECCVISWIYGVDRFIMDIEFMVRRKLCLWWKITWKFITPLLVFILFVFNLVMHEPITFDGYKYPDWAIGLGWVMALASMMPILIIAVWTLYNTPGRNPWERLVRSVRPTQDWGPALEVHRVEYKQILYDNSFSNQKPSPLSAELTGGPTRGDVEKRGLHETTALSNDCSLPV</sequence>
<keyword evidence="3 9" id="KW-0813">Transport</keyword>
<dbReference type="PANTHER" id="PTHR11616">
    <property type="entry name" value="SODIUM/CHLORIDE DEPENDENT TRANSPORTER"/>
    <property type="match status" value="1"/>
</dbReference>
<evidence type="ECO:0000256" key="3">
    <source>
        <dbReference type="ARBA" id="ARBA00022448"/>
    </source>
</evidence>
<keyword evidence="5 9" id="KW-0769">Symport</keyword>
<dbReference type="RefSeq" id="XP_014672836.1">
    <property type="nucleotide sequence ID" value="XM_014817350.1"/>
</dbReference>
<evidence type="ECO:0000256" key="10">
    <source>
        <dbReference type="SAM" id="Phobius"/>
    </source>
</evidence>